<evidence type="ECO:0000259" key="2">
    <source>
        <dbReference type="PROSITE" id="PS50173"/>
    </source>
</evidence>
<dbReference type="RefSeq" id="WP_163471795.1">
    <property type="nucleotide sequence ID" value="NZ_JAAGWZ010000001.1"/>
</dbReference>
<sequence>MSAPVLRSMVLWVPDWPVIAAVRVGKAAADAPLALIDRGIVFACSAAARAEGVKRGLRVREAQARCPALVVLPYEQQLDHRSFDAVIEAIEAVMPGVQHLRPGVCAVRVRGPARYFGGEKAAGLALLAVLDELGVAGSRVGIADGPFTAEQAARSATAARRVRVVPEGASAEFLGPLPISLIESPALVTLLRRLGITTLAEFAALPADDVLGRFGEGGAQLHALSGGLDSRPIIPRVPPDELDARVGFEPPLDRVDQVTFGVRSIADEFIQALVGHRLVCTALRVEIDTELGDYSERSWLHPRSFTASDVVDRVRWQLQGSAEVDAGLRSGVTAVRIVPEAVDAIGNHEAGLFGRGPDERVHHALSRVQSMLGHAGVVTAVVSGGRTLADRQVTVPWGDRPLLTRNPQQPWPGQLPRPAPGTVFPTPHPVHVLASDGSAVEVDSRGTLSAAPARFSPAASGRGLREITAWAGPWPVAERWWDADTARRSDRFQVVDASGVAWLLVLEAGHWSAEARYD</sequence>
<comment type="caution">
    <text evidence="3">The sequence shown here is derived from an EMBL/GenBank/DDBJ whole genome shotgun (WGS) entry which is preliminary data.</text>
</comment>
<proteinExistence type="predicted"/>
<keyword evidence="1" id="KW-0227">DNA damage</keyword>
<dbReference type="PROSITE" id="PS50173">
    <property type="entry name" value="UMUC"/>
    <property type="match status" value="1"/>
</dbReference>
<organism evidence="3 4">
    <name type="scientific">Galbitalea soli</name>
    <dbReference type="NCBI Taxonomy" id="1268042"/>
    <lineage>
        <taxon>Bacteria</taxon>
        <taxon>Bacillati</taxon>
        <taxon>Actinomycetota</taxon>
        <taxon>Actinomycetes</taxon>
        <taxon>Micrococcales</taxon>
        <taxon>Microbacteriaceae</taxon>
        <taxon>Galbitalea</taxon>
    </lineage>
</organism>
<dbReference type="InterPro" id="IPR043502">
    <property type="entry name" value="DNA/RNA_pol_sf"/>
</dbReference>
<dbReference type="InterPro" id="IPR050356">
    <property type="entry name" value="SulA_CellDiv_inhibitor"/>
</dbReference>
<keyword evidence="4" id="KW-1185">Reference proteome</keyword>
<protein>
    <submittedName>
        <fullName evidence="3">DNA polymerase Y family protein</fullName>
    </submittedName>
</protein>
<dbReference type="PANTHER" id="PTHR35369:SF2">
    <property type="entry name" value="BLR3025 PROTEIN"/>
    <property type="match status" value="1"/>
</dbReference>
<dbReference type="EMBL" id="JAAGWZ010000001">
    <property type="protein sequence ID" value="NEM90119.1"/>
    <property type="molecule type" value="Genomic_DNA"/>
</dbReference>
<dbReference type="AlphaFoldDB" id="A0A7C9TP69"/>
<reference evidence="3 4" key="1">
    <citation type="journal article" date="2014" name="Int. J. Syst. Evol. Microbiol.">
        <title>Description of Galbitalea soli gen. nov., sp. nov., and Frondihabitans sucicola sp. nov.</title>
        <authorList>
            <person name="Kim S.J."/>
            <person name="Lim J.M."/>
            <person name="Ahn J.H."/>
            <person name="Weon H.Y."/>
            <person name="Hamada M."/>
            <person name="Suzuki K."/>
            <person name="Ahn T.Y."/>
            <person name="Kwon S.W."/>
        </authorList>
    </citation>
    <scope>NUCLEOTIDE SEQUENCE [LARGE SCALE GENOMIC DNA]</scope>
    <source>
        <strain evidence="3 4">NBRC 108727</strain>
    </source>
</reference>
<evidence type="ECO:0000256" key="1">
    <source>
        <dbReference type="ARBA" id="ARBA00022763"/>
    </source>
</evidence>
<dbReference type="InterPro" id="IPR001126">
    <property type="entry name" value="UmuC"/>
</dbReference>
<dbReference type="Gene3D" id="3.40.1170.60">
    <property type="match status" value="1"/>
</dbReference>
<evidence type="ECO:0000313" key="4">
    <source>
        <dbReference type="Proteomes" id="UP000479756"/>
    </source>
</evidence>
<dbReference type="CDD" id="cd03468">
    <property type="entry name" value="PolY_like"/>
    <property type="match status" value="1"/>
</dbReference>
<dbReference type="Pfam" id="PF00817">
    <property type="entry name" value="IMS"/>
    <property type="match status" value="1"/>
</dbReference>
<evidence type="ECO:0000313" key="3">
    <source>
        <dbReference type="EMBL" id="NEM90119.1"/>
    </source>
</evidence>
<dbReference type="SUPFAM" id="SSF56672">
    <property type="entry name" value="DNA/RNA polymerases"/>
    <property type="match status" value="1"/>
</dbReference>
<gene>
    <name evidence="3" type="ORF">G3T37_01965</name>
</gene>
<accession>A0A7C9TP69</accession>
<feature type="domain" description="UmuC" evidence="2">
    <location>
        <begin position="23"/>
        <end position="186"/>
    </location>
</feature>
<dbReference type="PANTHER" id="PTHR35369">
    <property type="entry name" value="BLR3025 PROTEIN-RELATED"/>
    <property type="match status" value="1"/>
</dbReference>
<dbReference type="GO" id="GO:0006281">
    <property type="term" value="P:DNA repair"/>
    <property type="evidence" value="ECO:0007669"/>
    <property type="project" value="InterPro"/>
</dbReference>
<name>A0A7C9TP69_9MICO</name>
<dbReference type="Proteomes" id="UP000479756">
    <property type="component" value="Unassembled WGS sequence"/>
</dbReference>